<feature type="non-terminal residue" evidence="4">
    <location>
        <position position="1"/>
    </location>
</feature>
<feature type="non-terminal residue" evidence="4">
    <location>
        <position position="167"/>
    </location>
</feature>
<dbReference type="PANTHER" id="PTHR23053">
    <property type="entry name" value="DLEC1 DELETED IN LUNG AND ESOPHAGEAL CANCER 1"/>
    <property type="match status" value="1"/>
</dbReference>
<name>A0A1B6LID0_9HEMI</name>
<protein>
    <recommendedName>
        <fullName evidence="3">Abnormal spindle-like microcephaly-associated protein ASH domain-containing protein</fullName>
    </recommendedName>
</protein>
<dbReference type="Gene3D" id="2.60.40.10">
    <property type="entry name" value="Immunoglobulins"/>
    <property type="match status" value="1"/>
</dbReference>
<accession>A0A1B6LID0</accession>
<dbReference type="EMBL" id="GEBQ01016558">
    <property type="protein sequence ID" value="JAT23419.1"/>
    <property type="molecule type" value="Transcribed_RNA"/>
</dbReference>
<sequence>EALPVASEDFVKAGEPHIVFSQDQNVLRFNNVCVGLETGLSLHLRNNGLVPCEVTVTSVHNTPRSAFHFEPSRFTIMSHSELSFRVSFVPTQIGTFTEELRVQVVVPEQFKPQMLITTLIGKAHIPQVQVTRPPRPSTCEAAATTLEFPPTLVGQSSCERLVFVNKI</sequence>
<dbReference type="GO" id="GO:1904158">
    <property type="term" value="P:axonemal central apparatus assembly"/>
    <property type="evidence" value="ECO:0007669"/>
    <property type="project" value="TreeGrafter"/>
</dbReference>
<dbReference type="InterPro" id="IPR033305">
    <property type="entry name" value="Hydin-like"/>
</dbReference>
<reference evidence="4" key="1">
    <citation type="submission" date="2015-11" db="EMBL/GenBank/DDBJ databases">
        <title>De novo transcriptome assembly of four potential Pierce s Disease insect vectors from Arizona vineyards.</title>
        <authorList>
            <person name="Tassone E.E."/>
        </authorList>
    </citation>
    <scope>NUCLEOTIDE SEQUENCE</scope>
</reference>
<dbReference type="PANTHER" id="PTHR23053:SF0">
    <property type="entry name" value="HYDROCEPHALUS-INDUCING PROTEIN HOMOLOG"/>
    <property type="match status" value="1"/>
</dbReference>
<dbReference type="InterPro" id="IPR031549">
    <property type="entry name" value="ASH"/>
</dbReference>
<dbReference type="InterPro" id="IPR013783">
    <property type="entry name" value="Ig-like_fold"/>
</dbReference>
<evidence type="ECO:0000256" key="1">
    <source>
        <dbReference type="ARBA" id="ARBA00004496"/>
    </source>
</evidence>
<dbReference type="GO" id="GO:0003341">
    <property type="term" value="P:cilium movement"/>
    <property type="evidence" value="ECO:0007669"/>
    <property type="project" value="TreeGrafter"/>
</dbReference>
<evidence type="ECO:0000259" key="3">
    <source>
        <dbReference type="Pfam" id="PF15780"/>
    </source>
</evidence>
<comment type="subcellular location">
    <subcellularLocation>
        <location evidence="1">Cytoplasm</location>
    </subcellularLocation>
</comment>
<organism evidence="4">
    <name type="scientific">Graphocephala atropunctata</name>
    <dbReference type="NCBI Taxonomy" id="36148"/>
    <lineage>
        <taxon>Eukaryota</taxon>
        <taxon>Metazoa</taxon>
        <taxon>Ecdysozoa</taxon>
        <taxon>Arthropoda</taxon>
        <taxon>Hexapoda</taxon>
        <taxon>Insecta</taxon>
        <taxon>Pterygota</taxon>
        <taxon>Neoptera</taxon>
        <taxon>Paraneoptera</taxon>
        <taxon>Hemiptera</taxon>
        <taxon>Auchenorrhyncha</taxon>
        <taxon>Membracoidea</taxon>
        <taxon>Cicadellidae</taxon>
        <taxon>Cicadellinae</taxon>
        <taxon>Cicadellini</taxon>
        <taxon>Graphocephala</taxon>
    </lineage>
</organism>
<dbReference type="AlphaFoldDB" id="A0A1B6LID0"/>
<dbReference type="Pfam" id="PF15780">
    <property type="entry name" value="ASH"/>
    <property type="match status" value="1"/>
</dbReference>
<evidence type="ECO:0000313" key="4">
    <source>
        <dbReference type="EMBL" id="JAT23419.1"/>
    </source>
</evidence>
<gene>
    <name evidence="4" type="ORF">g.1851</name>
</gene>
<keyword evidence="2" id="KW-0963">Cytoplasm</keyword>
<dbReference type="GO" id="GO:0005930">
    <property type="term" value="C:axoneme"/>
    <property type="evidence" value="ECO:0007669"/>
    <property type="project" value="TreeGrafter"/>
</dbReference>
<evidence type="ECO:0000256" key="2">
    <source>
        <dbReference type="ARBA" id="ARBA00022490"/>
    </source>
</evidence>
<proteinExistence type="predicted"/>
<feature type="domain" description="Abnormal spindle-like microcephaly-associated protein ASH" evidence="3">
    <location>
        <begin position="20"/>
        <end position="103"/>
    </location>
</feature>